<feature type="chain" id="PRO_5018625771" evidence="4">
    <location>
        <begin position="22"/>
        <end position="795"/>
    </location>
</feature>
<comment type="subcellular location">
    <subcellularLocation>
        <location evidence="1">Cell outer membrane</location>
    </subcellularLocation>
</comment>
<sequence length="795" mass="89629">MYKTRLSLLILSLLLSLQVLGQTKDYTVSGFIKDATNGETLIGATVYAEGTTDGVVTNPYGFFSLSLKEGEYNIIIKYIGYKTSLQKVILDKNQKLSIELETMDVELDEIVVTGEREDANVSDVQMSTQKMDIETILKVPALLGEVDVIKSIQLLPGVSTVGEGATGFNVRGGGIGQNLVLLDEAPVFNSSHLFGFFSVFNPDAVKDVKLIKGGIPAQYGGRISSILDVRMKEGNSKKLQVQGGIGAIFSRLTVEAPIIKDKMSFLIAGRRSYIDILAKPFLSDDLAGSKFNFWDLTAKINYDINENNKIFLSGYWGRDQFGSSTVFNSSWGNVTGTFRWNHLFNDKLFSNITFYISDYDYALGVSQNDTDSFNWDSRVKTYSFKPEFTWYVGKNNTITFGGQSIIYDFSPGTTTATSGGTELPPFQLQNQYGWENALYIGNDQKVSEKITLQYGVRLSSFTYMGPVTTYDYQAAATPNTRKEPVPGSERVYDDWEPVETYYSVEPRFAMKYQFNERNSIKASYNHMAQYIHLISNTTAASPLDVWSPSTNNIKPQVGDQYALGYFKNLKDNTFELSTEVYYKPMKNLIDYIDGADLLLNQYLEGDLLNSTGQAYGLELYLKKNKGRFTGWISYTLARSEQKTDGINLGEYYPTRFDQAHNLTVSTFYDINERWSLSGNFSFVTGTPSTFPTNQIQVQGYGIPHNVDGVRNNQRIPYYHRLDISATLNGKKKPERRWEHYWVFGFYNTYARKNPYSIYFQPDTERPGQGVPAPNQAIQLSVIGTIIPSVSFNFKW</sequence>
<dbReference type="SUPFAM" id="SSF56935">
    <property type="entry name" value="Porins"/>
    <property type="match status" value="1"/>
</dbReference>
<evidence type="ECO:0000256" key="2">
    <source>
        <dbReference type="ARBA" id="ARBA00023136"/>
    </source>
</evidence>
<keyword evidence="6" id="KW-0675">Receptor</keyword>
<reference evidence="6 7" key="1">
    <citation type="submission" date="2018-12" db="EMBL/GenBank/DDBJ databases">
        <title>Flammeovirga pectinis sp. nov., isolated from the gut of the Korean scallop, Patinopecten yessoensis.</title>
        <authorList>
            <person name="Bae J.-W."/>
            <person name="Jeong Y.-S."/>
            <person name="Kang W."/>
        </authorList>
    </citation>
    <scope>NUCLEOTIDE SEQUENCE [LARGE SCALE GENOMIC DNA]</scope>
    <source>
        <strain evidence="6 7">L12M1</strain>
    </source>
</reference>
<protein>
    <submittedName>
        <fullName evidence="6">TonB-dependent receptor</fullName>
    </submittedName>
</protein>
<dbReference type="AlphaFoldDB" id="A0A3Q9FKJ7"/>
<evidence type="ECO:0000256" key="1">
    <source>
        <dbReference type="ARBA" id="ARBA00004442"/>
    </source>
</evidence>
<name>A0A3Q9FKJ7_9BACT</name>
<dbReference type="Gene3D" id="2.170.130.10">
    <property type="entry name" value="TonB-dependent receptor, plug domain"/>
    <property type="match status" value="1"/>
</dbReference>
<evidence type="ECO:0000256" key="3">
    <source>
        <dbReference type="ARBA" id="ARBA00023237"/>
    </source>
</evidence>
<dbReference type="InterPro" id="IPR036942">
    <property type="entry name" value="Beta-barrel_TonB_sf"/>
</dbReference>
<dbReference type="Gene3D" id="2.60.40.1120">
    <property type="entry name" value="Carboxypeptidase-like, regulatory domain"/>
    <property type="match status" value="1"/>
</dbReference>
<gene>
    <name evidence="6" type="ORF">EI427_06110</name>
</gene>
<keyword evidence="7" id="KW-1185">Reference proteome</keyword>
<evidence type="ECO:0000313" key="7">
    <source>
        <dbReference type="Proteomes" id="UP000267268"/>
    </source>
</evidence>
<dbReference type="Pfam" id="PF07715">
    <property type="entry name" value="Plug"/>
    <property type="match status" value="1"/>
</dbReference>
<accession>A0A3Q9FKJ7</accession>
<keyword evidence="3" id="KW-0998">Cell outer membrane</keyword>
<dbReference type="InterPro" id="IPR037066">
    <property type="entry name" value="Plug_dom_sf"/>
</dbReference>
<feature type="domain" description="TonB-dependent receptor plug" evidence="5">
    <location>
        <begin position="144"/>
        <end position="222"/>
    </location>
</feature>
<evidence type="ECO:0000256" key="4">
    <source>
        <dbReference type="SAM" id="SignalP"/>
    </source>
</evidence>
<dbReference type="RefSeq" id="WP_126612712.1">
    <property type="nucleotide sequence ID" value="NZ_CP034562.1"/>
</dbReference>
<dbReference type="Pfam" id="PF13715">
    <property type="entry name" value="CarbopepD_reg_2"/>
    <property type="match status" value="1"/>
</dbReference>
<keyword evidence="2" id="KW-0472">Membrane</keyword>
<dbReference type="GO" id="GO:0009279">
    <property type="term" value="C:cell outer membrane"/>
    <property type="evidence" value="ECO:0007669"/>
    <property type="project" value="UniProtKB-SubCell"/>
</dbReference>
<dbReference type="Proteomes" id="UP000267268">
    <property type="component" value="Chromosome 1"/>
</dbReference>
<evidence type="ECO:0000313" key="6">
    <source>
        <dbReference type="EMBL" id="AZQ61824.1"/>
    </source>
</evidence>
<dbReference type="InterPro" id="IPR012910">
    <property type="entry name" value="Plug_dom"/>
</dbReference>
<dbReference type="InterPro" id="IPR008969">
    <property type="entry name" value="CarboxyPept-like_regulatory"/>
</dbReference>
<dbReference type="SUPFAM" id="SSF49464">
    <property type="entry name" value="Carboxypeptidase regulatory domain-like"/>
    <property type="match status" value="1"/>
</dbReference>
<dbReference type="EMBL" id="CP034562">
    <property type="protein sequence ID" value="AZQ61824.1"/>
    <property type="molecule type" value="Genomic_DNA"/>
</dbReference>
<dbReference type="Gene3D" id="2.40.170.20">
    <property type="entry name" value="TonB-dependent receptor, beta-barrel domain"/>
    <property type="match status" value="1"/>
</dbReference>
<dbReference type="OrthoDB" id="1111684at2"/>
<keyword evidence="4" id="KW-0732">Signal</keyword>
<proteinExistence type="predicted"/>
<dbReference type="KEGG" id="fll:EI427_06110"/>
<feature type="signal peptide" evidence="4">
    <location>
        <begin position="1"/>
        <end position="21"/>
    </location>
</feature>
<organism evidence="6 7">
    <name type="scientific">Flammeovirga pectinis</name>
    <dbReference type="NCBI Taxonomy" id="2494373"/>
    <lineage>
        <taxon>Bacteria</taxon>
        <taxon>Pseudomonadati</taxon>
        <taxon>Bacteroidota</taxon>
        <taxon>Cytophagia</taxon>
        <taxon>Cytophagales</taxon>
        <taxon>Flammeovirgaceae</taxon>
        <taxon>Flammeovirga</taxon>
    </lineage>
</organism>
<evidence type="ECO:0000259" key="5">
    <source>
        <dbReference type="Pfam" id="PF07715"/>
    </source>
</evidence>